<sequence length="991" mass="112315">MDSTKEPEITPEVQDLKRLVEQGLSTDVLETCSALGNLTVKSAGIRGAIRPDGRSKMLEEVLRVVIGEQRKQALEMLDDVLPKDIDRRHLPILVAAAGELLGLHDVDAFNTVLQVRRPLIEGARDKSLDAVWSDLLAKDNKTGVTVERRLRAALWLGRTSSKTTEFGPKRRQKQLLEALASVVKDYLETPRVRSGLRGMTVDHVALNQAKHQELPAGLWPFKIIEPKSSVSEDWKNILDGSTLTPTFCSLGHSVERRIEHGGAELDTQGALAWLSNQCGRTVFFYGDRGDGRSSYINHLAAHSLDAHIFLWWKSTMLGFDVRALEQYRENVIGRLEEGAPGSEPTIVVVCELQPPGRPDIEEHLIMALHERQHDDDGLVILIAGREGQLNHLATRVARREEMQLKPVSDDEAEKLAILLREASQNLKPQSEQEVTKRYPNLRRFLQLDEVRQIKLLADPEHPLLVCLLKAVYGTDMWSKLYEELEDLSPADRKAYMHICLASLAGMSLPDSILIRLAPGVALDERSQRDPWIRNDEDENSARHQYIAQVVLEKSCASRGKRPALLAECVRDYGKNFRSGREFGDVLRQLILTAKGFEPVSTSRDADELKRAIRDGAREALLGVEDLYGTIHSQDPENYWHHTEWAKAIWSFVQGVQARELTANHLALLDVCDKLLKTARDLPGCVDPQRLDYYLARHRVLRLRSEETPNFDALCEAIQEASAFSGSEWFKKNYYLDLFAWSRELLSFVGANPIEEPDVENARDLYEVMTDSHETLRAKFPEIGSKELGGTKKDTSFGDLVTRIAFEQFPREVATGILKEAWERSVELGNPNEQTGTAYAEGLLKQREKERGLDREEELRKEAVEILAIIATSESPTPHGASLLARHAREDEIPPGWASQLDEAVKRKDLSHHARAHLNHARALIEQDETKRIRFLQYAVSFYRQAAWPNGDPKRTVQRDWWDAIQDLEKTDFSDWGKYKKQHLDFYNGKGR</sequence>
<evidence type="ECO:0000313" key="2">
    <source>
        <dbReference type="Proteomes" id="UP001241926"/>
    </source>
</evidence>
<evidence type="ECO:0000313" key="1">
    <source>
        <dbReference type="EMBL" id="MDL2081968.1"/>
    </source>
</evidence>
<gene>
    <name evidence="1" type="ORF">QNN03_36640</name>
</gene>
<keyword evidence="2" id="KW-1185">Reference proteome</keyword>
<dbReference type="EMBL" id="JASJUS010000063">
    <property type="protein sequence ID" value="MDL2081968.1"/>
    <property type="molecule type" value="Genomic_DNA"/>
</dbReference>
<organism evidence="1 2">
    <name type="scientific">Streptomyces fuscus</name>
    <dbReference type="NCBI Taxonomy" id="3048495"/>
    <lineage>
        <taxon>Bacteria</taxon>
        <taxon>Bacillati</taxon>
        <taxon>Actinomycetota</taxon>
        <taxon>Actinomycetes</taxon>
        <taxon>Kitasatosporales</taxon>
        <taxon>Streptomycetaceae</taxon>
        <taxon>Streptomyces</taxon>
    </lineage>
</organism>
<accession>A0ABT7JAR8</accession>
<dbReference type="Proteomes" id="UP001241926">
    <property type="component" value="Unassembled WGS sequence"/>
</dbReference>
<dbReference type="RefSeq" id="WP_285437133.1">
    <property type="nucleotide sequence ID" value="NZ_JASJUS010000063.1"/>
</dbReference>
<name>A0ABT7JAR8_9ACTN</name>
<proteinExistence type="predicted"/>
<protein>
    <recommendedName>
        <fullName evidence="3">ATP-binding protein</fullName>
    </recommendedName>
</protein>
<reference evidence="1 2" key="1">
    <citation type="submission" date="2023-05" db="EMBL/GenBank/DDBJ databases">
        <title>Streptomyces fuscus sp. nov., a brown-black pigment producing actinomyces isolated from dry sand of Sea duck farm.</title>
        <authorList>
            <person name="Xie J."/>
            <person name="Shen N."/>
        </authorList>
    </citation>
    <scope>NUCLEOTIDE SEQUENCE [LARGE SCALE GENOMIC DNA]</scope>
    <source>
        <strain evidence="1 2">GXMU-J15</strain>
    </source>
</reference>
<evidence type="ECO:0008006" key="3">
    <source>
        <dbReference type="Google" id="ProtNLM"/>
    </source>
</evidence>
<comment type="caution">
    <text evidence="1">The sequence shown here is derived from an EMBL/GenBank/DDBJ whole genome shotgun (WGS) entry which is preliminary data.</text>
</comment>